<evidence type="ECO:0000259" key="1">
    <source>
        <dbReference type="Pfam" id="PF11074"/>
    </source>
</evidence>
<comment type="caution">
    <text evidence="2">The sequence shown here is derived from an EMBL/GenBank/DDBJ whole genome shotgun (WGS) entry which is preliminary data.</text>
</comment>
<dbReference type="InterPro" id="IPR021301">
    <property type="entry name" value="DUF2779"/>
</dbReference>
<dbReference type="OrthoDB" id="9783873at2"/>
<proteinExistence type="predicted"/>
<dbReference type="RefSeq" id="WP_101072830.1">
    <property type="nucleotide sequence ID" value="NZ_PISP01000001.1"/>
</dbReference>
<name>A0A2N0VM32_9BACT</name>
<dbReference type="EMBL" id="PISP01000001">
    <property type="protein sequence ID" value="PKD45258.1"/>
    <property type="molecule type" value="Genomic_DNA"/>
</dbReference>
<sequence length="630" mass="72582">MANRMEINDSLFLKSISCPLKLYHAKKSTGLRKPYLPFKQRNKLQLRNAVALQYPNIKFTSDSVSDALLETQKWLKEDDVAICGAVIRENIFLTRIPILVKNGSEFTIVQIHGKLKKRIHQGEISVPVLSKTTAGYLVKAAYRMEVLRKVVRSSKLNVELFFPDKRYSARMPELMQQIPNTESENLIVSQNVKEELASLFTKMEATEATESVRLAIPDSVAHSFAAERSVRDVMKDLVSENWSDGSHFNVEVHQECSRCKFRKPESDEISDCWGEFFSGKNKTFPNEQVFELIGHGNQELIEAGKYFQEDVPLNQYSSSFEEVKRKNQPAITIQQRRELQFLSAHQKELPSAWVKPSRLGFESLSFPLHFIDFEAATYALPMQRGGGAYSPIYFQYSCHSLFENGEIVHHEWLDDKVDSGYPHVEFIRKLGAIDSIFEGSLIQYSPFESQALRYLLQEMERNSMLYENEIRILKNLLYVEGNTNEHRIFDLSKSVREGYYNRFMSGSIGLKQILKSVLQLVKYLNIPMDETAQIFDTSINFGMLSNDDADFDPYRLLQHPTYQIDDGEATMNAYISLKSNLLTPKEIQIIPTLMRRYCAMDSYALYIIYSHINKLINEFQDLNGVIIDQV</sequence>
<evidence type="ECO:0000313" key="2">
    <source>
        <dbReference type="EMBL" id="PKD45258.1"/>
    </source>
</evidence>
<gene>
    <name evidence="2" type="ORF">CWD77_07390</name>
</gene>
<accession>A0A2N0VM32</accession>
<keyword evidence="3" id="KW-1185">Reference proteome</keyword>
<organism evidence="2 3">
    <name type="scientific">Rhodohalobacter barkolensis</name>
    <dbReference type="NCBI Taxonomy" id="2053187"/>
    <lineage>
        <taxon>Bacteria</taxon>
        <taxon>Pseudomonadati</taxon>
        <taxon>Balneolota</taxon>
        <taxon>Balneolia</taxon>
        <taxon>Balneolales</taxon>
        <taxon>Balneolaceae</taxon>
        <taxon>Rhodohalobacter</taxon>
    </lineage>
</organism>
<reference evidence="2 3" key="1">
    <citation type="submission" date="2017-11" db="EMBL/GenBank/DDBJ databases">
        <title>Rhodohalobacter 15182 sp. nov., isolated from a salt lake.</title>
        <authorList>
            <person name="Han S."/>
        </authorList>
    </citation>
    <scope>NUCLEOTIDE SEQUENCE [LARGE SCALE GENOMIC DNA]</scope>
    <source>
        <strain evidence="2 3">15182</strain>
    </source>
</reference>
<dbReference type="Proteomes" id="UP000233398">
    <property type="component" value="Unassembled WGS sequence"/>
</dbReference>
<feature type="domain" description="DUF2779" evidence="1">
    <location>
        <begin position="369"/>
        <end position="508"/>
    </location>
</feature>
<protein>
    <recommendedName>
        <fullName evidence="1">DUF2779 domain-containing protein</fullName>
    </recommendedName>
</protein>
<dbReference type="AlphaFoldDB" id="A0A2N0VM32"/>
<evidence type="ECO:0000313" key="3">
    <source>
        <dbReference type="Proteomes" id="UP000233398"/>
    </source>
</evidence>
<dbReference type="Pfam" id="PF11074">
    <property type="entry name" value="DUF2779"/>
    <property type="match status" value="1"/>
</dbReference>